<organism evidence="1 2">
    <name type="scientific">Prunus dulcis</name>
    <name type="common">Almond</name>
    <name type="synonym">Amygdalus dulcis</name>
    <dbReference type="NCBI Taxonomy" id="3755"/>
    <lineage>
        <taxon>Eukaryota</taxon>
        <taxon>Viridiplantae</taxon>
        <taxon>Streptophyta</taxon>
        <taxon>Embryophyta</taxon>
        <taxon>Tracheophyta</taxon>
        <taxon>Spermatophyta</taxon>
        <taxon>Magnoliopsida</taxon>
        <taxon>eudicotyledons</taxon>
        <taxon>Gunneridae</taxon>
        <taxon>Pentapetalae</taxon>
        <taxon>rosids</taxon>
        <taxon>fabids</taxon>
        <taxon>Rosales</taxon>
        <taxon>Rosaceae</taxon>
        <taxon>Amygdaloideae</taxon>
        <taxon>Amygdaleae</taxon>
        <taxon>Prunus</taxon>
    </lineage>
</organism>
<name>A0AAD4WXP4_PRUDU</name>
<comment type="caution">
    <text evidence="1">The sequence shown here is derived from an EMBL/GenBank/DDBJ whole genome shotgun (WGS) entry which is preliminary data.</text>
</comment>
<sequence length="323" mass="36761">MTWVKEVSLRDRTSIHIKSGIGQIAQPFVNTPVLQNIMRDRRPFVCSEFGLNHQLCYDMCYRIRKFGKHSSSSQIKTHSHFSQSSFALSWNFSEAEGMIIEYVLGLARLINQRWDDLPMDCLVNVLEKVGMRSLLLDVPFVCKSCEIEAEIDIQSDRLCFESLMKAALKYVGDVCHELKGLSLPQTFTSLFIKHCKELIGKCKHLELLSLGGSHNLEEDSVTDPHSLQELLPFKYVGCFNQKRRCGGNCQLAFPTLGYLILRKAYIDRVIFSHYCEAAQKLVLLDARDCSGFDEGDVEISVLAFSYCLLVATTLLEYNWTGVF</sequence>
<proteinExistence type="predicted"/>
<keyword evidence="2" id="KW-1185">Reference proteome</keyword>
<dbReference type="SUPFAM" id="SSF52047">
    <property type="entry name" value="RNI-like"/>
    <property type="match status" value="1"/>
</dbReference>
<reference evidence="1 2" key="1">
    <citation type="journal article" date="2022" name="G3 (Bethesda)">
        <title>Whole-genome sequence and methylome profiling of the almond [Prunus dulcis (Mill.) D.A. Webb] cultivar 'Nonpareil'.</title>
        <authorList>
            <person name="D'Amico-Willman K.M."/>
            <person name="Ouma W.Z."/>
            <person name="Meulia T."/>
            <person name="Sideli G.M."/>
            <person name="Gradziel T.M."/>
            <person name="Fresnedo-Ramirez J."/>
        </authorList>
    </citation>
    <scope>NUCLEOTIDE SEQUENCE [LARGE SCALE GENOMIC DNA]</scope>
    <source>
        <strain evidence="1">Clone GOH B32 T37-40</strain>
    </source>
</reference>
<dbReference type="EMBL" id="JAJFAZ020000001">
    <property type="protein sequence ID" value="KAI5349797.1"/>
    <property type="molecule type" value="Genomic_DNA"/>
</dbReference>
<protein>
    <submittedName>
        <fullName evidence="1">Uncharacterized protein</fullName>
    </submittedName>
</protein>
<dbReference type="AlphaFoldDB" id="A0AAD4WXP4"/>
<evidence type="ECO:0000313" key="1">
    <source>
        <dbReference type="EMBL" id="KAI5349797.1"/>
    </source>
</evidence>
<evidence type="ECO:0000313" key="2">
    <source>
        <dbReference type="Proteomes" id="UP001054821"/>
    </source>
</evidence>
<accession>A0AAD4WXP4</accession>
<dbReference type="Proteomes" id="UP001054821">
    <property type="component" value="Chromosome 1"/>
</dbReference>
<gene>
    <name evidence="1" type="ORF">L3X38_002686</name>
</gene>